<proteinExistence type="predicted"/>
<sequence>MMYKTVVIEYAPKADNMAQKIEEKANQMLQEGYELITMSITGTAKAILVFKNNTN</sequence>
<organism evidence="1 2">
    <name type="scientific">Candidatus Anaerostipes excrementavium</name>
    <dbReference type="NCBI Taxonomy" id="2838463"/>
    <lineage>
        <taxon>Bacteria</taxon>
        <taxon>Bacillati</taxon>
        <taxon>Bacillota</taxon>
        <taxon>Clostridia</taxon>
        <taxon>Lachnospirales</taxon>
        <taxon>Lachnospiraceae</taxon>
        <taxon>Anaerostipes</taxon>
    </lineage>
</organism>
<comment type="caution">
    <text evidence="1">The sequence shown here is derived from an EMBL/GenBank/DDBJ whole genome shotgun (WGS) entry which is preliminary data.</text>
</comment>
<name>A0A9D1WVM3_9FIRM</name>
<evidence type="ECO:0000313" key="1">
    <source>
        <dbReference type="EMBL" id="HIX67967.1"/>
    </source>
</evidence>
<reference evidence="1" key="2">
    <citation type="submission" date="2021-04" db="EMBL/GenBank/DDBJ databases">
        <authorList>
            <person name="Gilroy R."/>
        </authorList>
    </citation>
    <scope>NUCLEOTIDE SEQUENCE</scope>
    <source>
        <strain evidence="1">CHK191-13928</strain>
    </source>
</reference>
<dbReference type="AlphaFoldDB" id="A0A9D1WVM3"/>
<evidence type="ECO:0000313" key="2">
    <source>
        <dbReference type="Proteomes" id="UP000886721"/>
    </source>
</evidence>
<protein>
    <submittedName>
        <fullName evidence="1">Uncharacterized protein</fullName>
    </submittedName>
</protein>
<reference evidence="1" key="1">
    <citation type="journal article" date="2021" name="PeerJ">
        <title>Extensive microbial diversity within the chicken gut microbiome revealed by metagenomics and culture.</title>
        <authorList>
            <person name="Gilroy R."/>
            <person name="Ravi A."/>
            <person name="Getino M."/>
            <person name="Pursley I."/>
            <person name="Horton D.L."/>
            <person name="Alikhan N.F."/>
            <person name="Baker D."/>
            <person name="Gharbi K."/>
            <person name="Hall N."/>
            <person name="Watson M."/>
            <person name="Adriaenssens E.M."/>
            <person name="Foster-Nyarko E."/>
            <person name="Jarju S."/>
            <person name="Secka A."/>
            <person name="Antonio M."/>
            <person name="Oren A."/>
            <person name="Chaudhuri R.R."/>
            <person name="La Ragione R."/>
            <person name="Hildebrand F."/>
            <person name="Pallen M.J."/>
        </authorList>
    </citation>
    <scope>NUCLEOTIDE SEQUENCE</scope>
    <source>
        <strain evidence="1">CHK191-13928</strain>
    </source>
</reference>
<accession>A0A9D1WVM3</accession>
<gene>
    <name evidence="1" type="ORF">H9735_07630</name>
</gene>
<dbReference type="EMBL" id="DXEM01000027">
    <property type="protein sequence ID" value="HIX67967.1"/>
    <property type="molecule type" value="Genomic_DNA"/>
</dbReference>
<dbReference type="Proteomes" id="UP000886721">
    <property type="component" value="Unassembled WGS sequence"/>
</dbReference>